<evidence type="ECO:0000256" key="1">
    <source>
        <dbReference type="ARBA" id="ARBA00004141"/>
    </source>
</evidence>
<evidence type="ECO:0000256" key="2">
    <source>
        <dbReference type="ARBA" id="ARBA00022448"/>
    </source>
</evidence>
<keyword evidence="5 6" id="KW-0472">Membrane</keyword>
<evidence type="ECO:0000313" key="9">
    <source>
        <dbReference type="Proteomes" id="UP001596328"/>
    </source>
</evidence>
<gene>
    <name evidence="8" type="ORF">ACFQE1_02510</name>
</gene>
<dbReference type="InterPro" id="IPR000515">
    <property type="entry name" value="MetI-like"/>
</dbReference>
<dbReference type="GO" id="GO:0005886">
    <property type="term" value="C:plasma membrane"/>
    <property type="evidence" value="ECO:0007669"/>
    <property type="project" value="UniProtKB-SubCell"/>
</dbReference>
<dbReference type="FunFam" id="1.10.3720.10:FF:000001">
    <property type="entry name" value="Glycine betaine ABC transporter, permease"/>
    <property type="match status" value="1"/>
</dbReference>
<protein>
    <submittedName>
        <fullName evidence="8">ABC transporter permease</fullName>
    </submittedName>
</protein>
<feature type="transmembrane region" description="Helical" evidence="6">
    <location>
        <begin position="30"/>
        <end position="51"/>
    </location>
</feature>
<dbReference type="AlphaFoldDB" id="A0ABD5RWG4"/>
<dbReference type="CDD" id="cd06261">
    <property type="entry name" value="TM_PBP2"/>
    <property type="match status" value="1"/>
</dbReference>
<feature type="transmembrane region" description="Helical" evidence="6">
    <location>
        <begin position="71"/>
        <end position="98"/>
    </location>
</feature>
<dbReference type="SUPFAM" id="SSF161098">
    <property type="entry name" value="MetI-like"/>
    <property type="match status" value="1"/>
</dbReference>
<dbReference type="InterPro" id="IPR051204">
    <property type="entry name" value="ABC_transp_perm/SBD"/>
</dbReference>
<dbReference type="PANTHER" id="PTHR30177:SF4">
    <property type="entry name" value="OSMOPROTECTANT IMPORT PERMEASE PROTEIN OSMW"/>
    <property type="match status" value="1"/>
</dbReference>
<keyword evidence="4 6" id="KW-1133">Transmembrane helix</keyword>
<evidence type="ECO:0000256" key="5">
    <source>
        <dbReference type="ARBA" id="ARBA00023136"/>
    </source>
</evidence>
<comment type="subcellular location">
    <subcellularLocation>
        <location evidence="6">Cell membrane</location>
        <topology evidence="6">Multi-pass membrane protein</topology>
    </subcellularLocation>
    <subcellularLocation>
        <location evidence="1">Membrane</location>
        <topology evidence="1">Multi-pass membrane protein</topology>
    </subcellularLocation>
</comment>
<dbReference type="PANTHER" id="PTHR30177">
    <property type="entry name" value="GLYCINE BETAINE/L-PROLINE TRANSPORT SYSTEM PERMEASE PROTEIN PROW"/>
    <property type="match status" value="1"/>
</dbReference>
<reference evidence="8 9" key="1">
    <citation type="journal article" date="2019" name="Int. J. Syst. Evol. Microbiol.">
        <title>The Global Catalogue of Microorganisms (GCM) 10K type strain sequencing project: providing services to taxonomists for standard genome sequencing and annotation.</title>
        <authorList>
            <consortium name="The Broad Institute Genomics Platform"/>
            <consortium name="The Broad Institute Genome Sequencing Center for Infectious Disease"/>
            <person name="Wu L."/>
            <person name="Ma J."/>
        </authorList>
    </citation>
    <scope>NUCLEOTIDE SEQUENCE [LARGE SCALE GENOMIC DNA]</scope>
    <source>
        <strain evidence="8 9">NBRC 111368</strain>
    </source>
</reference>
<sequence length="221" mass="23259">MSYAQSILGDTITWLVRNQESIVSMTIQHLNVSLTAVGIALVLWVPLGLLLHEHDDFAPPVIGTAGMVLTIPSLVLLPLLIPLVGIGVAPAVIALVLYSALPMIRNTYTGLEEVDESMVRAGEGLGMTDRELLFRVKIPMAIPVIFAGIRQAAVLVIGITTIAAFFGAGGLGEAIFAGIRLNFPQQILGATIVVSAIAVATDYGLLFVQRALPGGKKGVEP</sequence>
<evidence type="ECO:0000259" key="7">
    <source>
        <dbReference type="PROSITE" id="PS50928"/>
    </source>
</evidence>
<keyword evidence="3 6" id="KW-0812">Transmembrane</keyword>
<accession>A0ABD5RWG4</accession>
<comment type="similarity">
    <text evidence="6">Belongs to the binding-protein-dependent transport system permease family.</text>
</comment>
<dbReference type="Gene3D" id="1.10.3720.10">
    <property type="entry name" value="MetI-like"/>
    <property type="match status" value="1"/>
</dbReference>
<proteinExistence type="inferred from homology"/>
<evidence type="ECO:0000256" key="4">
    <source>
        <dbReference type="ARBA" id="ARBA00022989"/>
    </source>
</evidence>
<name>A0ABD5RWG4_9EURY</name>
<dbReference type="PROSITE" id="PS50928">
    <property type="entry name" value="ABC_TM1"/>
    <property type="match status" value="1"/>
</dbReference>
<dbReference type="EMBL" id="JBHSWU010000009">
    <property type="protein sequence ID" value="MFC6723283.1"/>
    <property type="molecule type" value="Genomic_DNA"/>
</dbReference>
<organism evidence="8 9">
    <name type="scientific">Halobium palmae</name>
    <dbReference type="NCBI Taxonomy" id="1776492"/>
    <lineage>
        <taxon>Archaea</taxon>
        <taxon>Methanobacteriati</taxon>
        <taxon>Methanobacteriota</taxon>
        <taxon>Stenosarchaea group</taxon>
        <taxon>Halobacteria</taxon>
        <taxon>Halobacteriales</taxon>
        <taxon>Haloferacaceae</taxon>
        <taxon>Halobium</taxon>
    </lineage>
</organism>
<dbReference type="Pfam" id="PF00528">
    <property type="entry name" value="BPD_transp_1"/>
    <property type="match status" value="1"/>
</dbReference>
<keyword evidence="2 6" id="KW-0813">Transport</keyword>
<dbReference type="Proteomes" id="UP001596328">
    <property type="component" value="Unassembled WGS sequence"/>
</dbReference>
<keyword evidence="9" id="KW-1185">Reference proteome</keyword>
<evidence type="ECO:0000256" key="6">
    <source>
        <dbReference type="RuleBase" id="RU363032"/>
    </source>
</evidence>
<feature type="transmembrane region" description="Helical" evidence="6">
    <location>
        <begin position="140"/>
        <end position="167"/>
    </location>
</feature>
<evidence type="ECO:0000313" key="8">
    <source>
        <dbReference type="EMBL" id="MFC6723283.1"/>
    </source>
</evidence>
<comment type="caution">
    <text evidence="8">The sequence shown here is derived from an EMBL/GenBank/DDBJ whole genome shotgun (WGS) entry which is preliminary data.</text>
</comment>
<feature type="domain" description="ABC transmembrane type-1" evidence="7">
    <location>
        <begin position="26"/>
        <end position="209"/>
    </location>
</feature>
<evidence type="ECO:0000256" key="3">
    <source>
        <dbReference type="ARBA" id="ARBA00022692"/>
    </source>
</evidence>
<feature type="transmembrane region" description="Helical" evidence="6">
    <location>
        <begin position="187"/>
        <end position="208"/>
    </location>
</feature>
<dbReference type="InterPro" id="IPR035906">
    <property type="entry name" value="MetI-like_sf"/>
</dbReference>